<dbReference type="OrthoDB" id="75807at2759"/>
<evidence type="ECO:0000256" key="1">
    <source>
        <dbReference type="SAM" id="MobiDB-lite"/>
    </source>
</evidence>
<dbReference type="InParanoid" id="A0A1E7FUQ4"/>
<evidence type="ECO:0000313" key="3">
    <source>
        <dbReference type="Proteomes" id="UP000095751"/>
    </source>
</evidence>
<feature type="region of interest" description="Disordered" evidence="1">
    <location>
        <begin position="154"/>
        <end position="224"/>
    </location>
</feature>
<organism evidence="2 3">
    <name type="scientific">Fragilariopsis cylindrus CCMP1102</name>
    <dbReference type="NCBI Taxonomy" id="635003"/>
    <lineage>
        <taxon>Eukaryota</taxon>
        <taxon>Sar</taxon>
        <taxon>Stramenopiles</taxon>
        <taxon>Ochrophyta</taxon>
        <taxon>Bacillariophyta</taxon>
        <taxon>Bacillariophyceae</taxon>
        <taxon>Bacillariophycidae</taxon>
        <taxon>Bacillariales</taxon>
        <taxon>Bacillariaceae</taxon>
        <taxon>Fragilariopsis</taxon>
    </lineage>
</organism>
<feature type="compositionally biased region" description="Basic residues" evidence="1">
    <location>
        <begin position="154"/>
        <end position="165"/>
    </location>
</feature>
<name>A0A1E7FUQ4_9STRA</name>
<sequence>MCINPKGSVPTLFANTNAASAALAKSFQGKGRLFIILILFTKLKMVSLYDFMLHSFKGKGHCVVIDSAYMGDAMCQVGREVWGINMVGTCQTDCTGAGALGKAYIREKEILTGSHESLFYQHQDKSLKYAVWGDNNFVKTLSNFHSPVIIRGGMMRKKRDQRTKKKGEGTKKCGASTSATKDITTSSSQEGRKVRSDSVRQPYIQQHAHGTGAVHPGISGQPID</sequence>
<evidence type="ECO:0000313" key="2">
    <source>
        <dbReference type="EMBL" id="OEU21872.1"/>
    </source>
</evidence>
<keyword evidence="3" id="KW-1185">Reference proteome</keyword>
<dbReference type="EMBL" id="KV784353">
    <property type="protein sequence ID" value="OEU21872.1"/>
    <property type="molecule type" value="Genomic_DNA"/>
</dbReference>
<proteinExistence type="predicted"/>
<evidence type="ECO:0008006" key="4">
    <source>
        <dbReference type="Google" id="ProtNLM"/>
    </source>
</evidence>
<accession>A0A1E7FUQ4</accession>
<reference evidence="2 3" key="1">
    <citation type="submission" date="2016-09" db="EMBL/GenBank/DDBJ databases">
        <title>Extensive genetic diversity and differential bi-allelic expression allows diatom success in the polar Southern Ocean.</title>
        <authorList>
            <consortium name="DOE Joint Genome Institute"/>
            <person name="Mock T."/>
            <person name="Otillar R.P."/>
            <person name="Strauss J."/>
            <person name="Dupont C."/>
            <person name="Frickenhaus S."/>
            <person name="Maumus F."/>
            <person name="Mcmullan M."/>
            <person name="Sanges R."/>
            <person name="Schmutz J."/>
            <person name="Toseland A."/>
            <person name="Valas R."/>
            <person name="Veluchamy A."/>
            <person name="Ward B.J."/>
            <person name="Allen A."/>
            <person name="Barry K."/>
            <person name="Falciatore A."/>
            <person name="Ferrante M."/>
            <person name="Fortunato A.E."/>
            <person name="Gloeckner G."/>
            <person name="Gruber A."/>
            <person name="Hipkin R."/>
            <person name="Janech M."/>
            <person name="Kroth P."/>
            <person name="Leese F."/>
            <person name="Lindquist E."/>
            <person name="Lyon B.R."/>
            <person name="Martin J."/>
            <person name="Mayer C."/>
            <person name="Parker M."/>
            <person name="Quesneville H."/>
            <person name="Raymond J."/>
            <person name="Uhlig C."/>
            <person name="Valentin K.U."/>
            <person name="Worden A.Z."/>
            <person name="Armbrust E.V."/>
            <person name="Bowler C."/>
            <person name="Green B."/>
            <person name="Moulton V."/>
            <person name="Van Oosterhout C."/>
            <person name="Grigoriev I."/>
        </authorList>
    </citation>
    <scope>NUCLEOTIDE SEQUENCE [LARGE SCALE GENOMIC DNA]</scope>
    <source>
        <strain evidence="2 3">CCMP1102</strain>
    </source>
</reference>
<dbReference type="Proteomes" id="UP000095751">
    <property type="component" value="Unassembled WGS sequence"/>
</dbReference>
<dbReference type="AlphaFoldDB" id="A0A1E7FUQ4"/>
<protein>
    <recommendedName>
        <fullName evidence="4">PiggyBac transposable element-derived protein domain-containing protein</fullName>
    </recommendedName>
</protein>
<gene>
    <name evidence="2" type="ORF">FRACYDRAFT_232017</name>
</gene>
<dbReference type="KEGG" id="fcy:FRACYDRAFT_232017"/>
<feature type="compositionally biased region" description="Polar residues" evidence="1">
    <location>
        <begin position="175"/>
        <end position="189"/>
    </location>
</feature>